<proteinExistence type="predicted"/>
<dbReference type="AlphaFoldDB" id="A0A6A4NTE6"/>
<dbReference type="GO" id="GO:0006888">
    <property type="term" value="P:endoplasmic reticulum to Golgi vesicle-mediated transport"/>
    <property type="evidence" value="ECO:0007669"/>
    <property type="project" value="InterPro"/>
</dbReference>
<dbReference type="Gene3D" id="1.20.58.670">
    <property type="entry name" value="Dsl1p vesicle tethering complex, Tip20p subunit, domain D"/>
    <property type="match status" value="1"/>
</dbReference>
<evidence type="ECO:0000313" key="2">
    <source>
        <dbReference type="Proteomes" id="UP000447434"/>
    </source>
</evidence>
<dbReference type="InterPro" id="IPR007528">
    <property type="entry name" value="RINT1_Tip20"/>
</dbReference>
<dbReference type="Pfam" id="PF04437">
    <property type="entry name" value="RINT1_TIP1"/>
    <property type="match status" value="1"/>
</dbReference>
<reference evidence="2" key="1">
    <citation type="journal article" date="2020" name="Nat. Commun.">
        <title>Genome sequence of the cluster root forming white lupin.</title>
        <authorList>
            <person name="Hufnagel B."/>
            <person name="Marques A."/>
            <person name="Soriano A."/>
            <person name="Marques L."/>
            <person name="Divol F."/>
            <person name="Doumas P."/>
            <person name="Sallet E."/>
            <person name="Mancinotti D."/>
            <person name="Carrere S."/>
            <person name="Marande W."/>
            <person name="Arribat S."/>
            <person name="Keller J."/>
            <person name="Huneau C."/>
            <person name="Blein T."/>
            <person name="Aime D."/>
            <person name="Laguerre M."/>
            <person name="Taylor J."/>
            <person name="Schubert V."/>
            <person name="Nelson M."/>
            <person name="Geu-Flores F."/>
            <person name="Crespi M."/>
            <person name="Gallardo-Guerrero K."/>
            <person name="Delaux P.-M."/>
            <person name="Salse J."/>
            <person name="Berges H."/>
            <person name="Guyot R."/>
            <person name="Gouzy J."/>
            <person name="Peret B."/>
        </authorList>
    </citation>
    <scope>NUCLEOTIDE SEQUENCE [LARGE SCALE GENOMIC DNA]</scope>
    <source>
        <strain evidence="2">cv. Amiga</strain>
    </source>
</reference>
<name>A0A6A4NTE6_LUPAL</name>
<keyword evidence="2" id="KW-1185">Reference proteome</keyword>
<sequence length="820" mass="94502">MEPPSLLCLPHINNENQIKFLNKHFKTENDLFNNSTNHITSSLIQQCSQLELHIHNLHNLLTKRTVSLISHSFNVKSSILKLIHTLQNLTLPTSPYEVDSKRFQWVLSEELPRLADQMNRIDSIRSYLETAVQLEALVGDLEDTALFVMARHTGNMFSVKLLNSSACGDTARKHDKLLEAIKAMNDIEEVMVIILKFHPQWHCLTRSVDNRVNKILSALRPQVLSDHRALLISLGWPPKLLSSKNGSEQVIDIPNPLVLMQEDKRRNYCRSFIALCALQHLRARREERQLNFIKREKDNILLWAIDELVSPIASRMKCHFAKWTEQPEYMFALVYKVTRDFITGIDDVLQPLVDKARLISCSAKEAWVSAMVQSLSGFLEKNVFSLLAERYKVKHFKPDVISSWLHLIDLIIAFDKQMQSLVNLDISVLAEAENFEGLSRGMSVLSIFSDRHDWLKIWAKIEFKNACKTINTELKDEKAWMISNKAPPIADYLLSTIDDHRAPPIAELSLKILWDVIQHCQTMPSILSRARFIRSTAGRFLWYFFKILLLQFKAIELRPDNSDDVAMVKACGLINASRYIWVKLQEWSDAVEFLEISIAENGSGVPIENDIMDNDCFFGEEMRCLSEMETNWLMEIIVVVLRQFEMLSCEYVQNKDNFEEDKDDPDLVLARGAVDLVVSTDFVEALDYLKSQLQIAKINLTTKDFMDLWRSVAEGLDHYISCSIATREIRFSKMGISQFKADMQALVFIFQPYCALPQAFFPCINEIHKLLQLQKEEVKLIMQVLLSNEENRSKSLQLYGIFHLSGNQVLQVLRYRNSAT</sequence>
<dbReference type="EMBL" id="WOCE01000018">
    <property type="protein sequence ID" value="KAE9594015.1"/>
    <property type="molecule type" value="Genomic_DNA"/>
</dbReference>
<dbReference type="GO" id="GO:0060628">
    <property type="term" value="P:regulation of ER to Golgi vesicle-mediated transport"/>
    <property type="evidence" value="ECO:0007669"/>
    <property type="project" value="TreeGrafter"/>
</dbReference>
<dbReference type="InterPro" id="IPR042044">
    <property type="entry name" value="EXOC6PINT-1/Sec15/Tip20_C_dom2"/>
</dbReference>
<accession>A0A6A4NTE6</accession>
<dbReference type="PANTHER" id="PTHR13520:SF0">
    <property type="entry name" value="RAD50-INTERACTING PROTEIN 1"/>
    <property type="match status" value="1"/>
</dbReference>
<evidence type="ECO:0008006" key="3">
    <source>
        <dbReference type="Google" id="ProtNLM"/>
    </source>
</evidence>
<dbReference type="GO" id="GO:0070939">
    <property type="term" value="C:Dsl1/NZR complex"/>
    <property type="evidence" value="ECO:0007669"/>
    <property type="project" value="InterPro"/>
</dbReference>
<protein>
    <recommendedName>
        <fullName evidence="3">RINT1-like protein MAG2L</fullName>
    </recommendedName>
</protein>
<dbReference type="Proteomes" id="UP000447434">
    <property type="component" value="Chromosome 18"/>
</dbReference>
<gene>
    <name evidence="1" type="ORF">Lalb_Chr18g0049151</name>
</gene>
<dbReference type="GO" id="GO:0006890">
    <property type="term" value="P:retrograde vesicle-mediated transport, Golgi to endoplasmic reticulum"/>
    <property type="evidence" value="ECO:0007669"/>
    <property type="project" value="InterPro"/>
</dbReference>
<dbReference type="OrthoDB" id="2189254at2759"/>
<dbReference type="PANTHER" id="PTHR13520">
    <property type="entry name" value="RAD50-INTERACTING PROTEIN 1 RINT-1"/>
    <property type="match status" value="1"/>
</dbReference>
<dbReference type="PROSITE" id="PS51386">
    <property type="entry name" value="RINT1_TIP20"/>
    <property type="match status" value="1"/>
</dbReference>
<organism evidence="1 2">
    <name type="scientific">Lupinus albus</name>
    <name type="common">White lupine</name>
    <name type="synonym">Lupinus termis</name>
    <dbReference type="NCBI Taxonomy" id="3870"/>
    <lineage>
        <taxon>Eukaryota</taxon>
        <taxon>Viridiplantae</taxon>
        <taxon>Streptophyta</taxon>
        <taxon>Embryophyta</taxon>
        <taxon>Tracheophyta</taxon>
        <taxon>Spermatophyta</taxon>
        <taxon>Magnoliopsida</taxon>
        <taxon>eudicotyledons</taxon>
        <taxon>Gunneridae</taxon>
        <taxon>Pentapetalae</taxon>
        <taxon>rosids</taxon>
        <taxon>fabids</taxon>
        <taxon>Fabales</taxon>
        <taxon>Fabaceae</taxon>
        <taxon>Papilionoideae</taxon>
        <taxon>50 kb inversion clade</taxon>
        <taxon>genistoids sensu lato</taxon>
        <taxon>core genistoids</taxon>
        <taxon>Genisteae</taxon>
        <taxon>Lupinus</taxon>
    </lineage>
</organism>
<comment type="caution">
    <text evidence="1">The sequence shown here is derived from an EMBL/GenBank/DDBJ whole genome shotgun (WGS) entry which is preliminary data.</text>
</comment>
<evidence type="ECO:0000313" key="1">
    <source>
        <dbReference type="EMBL" id="KAE9594015.1"/>
    </source>
</evidence>